<evidence type="ECO:0000313" key="2">
    <source>
        <dbReference type="Proteomes" id="UP001596523"/>
    </source>
</evidence>
<dbReference type="Proteomes" id="UP001596523">
    <property type="component" value="Unassembled WGS sequence"/>
</dbReference>
<protein>
    <submittedName>
        <fullName evidence="1">Uncharacterized protein</fullName>
    </submittedName>
</protein>
<sequence length="96" mass="10716">MESRRVNAVELRQTDALNWIEFETVCREEWEELGFGELGEAVTFAGILIGVENGQTAGRAWSRVRVRVTAPATRKRTEIVSVLGSHRTVTLTDLDG</sequence>
<evidence type="ECO:0000313" key="1">
    <source>
        <dbReference type="EMBL" id="MFC7305119.1"/>
    </source>
</evidence>
<organism evidence="1 2">
    <name type="scientific">Streptomyces monticola</name>
    <dbReference type="NCBI Taxonomy" id="2666263"/>
    <lineage>
        <taxon>Bacteria</taxon>
        <taxon>Bacillati</taxon>
        <taxon>Actinomycetota</taxon>
        <taxon>Actinomycetes</taxon>
        <taxon>Kitasatosporales</taxon>
        <taxon>Streptomycetaceae</taxon>
        <taxon>Streptomyces</taxon>
    </lineage>
</organism>
<keyword evidence="2" id="KW-1185">Reference proteome</keyword>
<accession>A0ABW2JGD0</accession>
<dbReference type="RefSeq" id="WP_381830219.1">
    <property type="nucleotide sequence ID" value="NZ_JBHTCF010000004.1"/>
</dbReference>
<dbReference type="EMBL" id="JBHTCF010000004">
    <property type="protein sequence ID" value="MFC7305119.1"/>
    <property type="molecule type" value="Genomic_DNA"/>
</dbReference>
<comment type="caution">
    <text evidence="1">The sequence shown here is derived from an EMBL/GenBank/DDBJ whole genome shotgun (WGS) entry which is preliminary data.</text>
</comment>
<proteinExistence type="predicted"/>
<name>A0ABW2JGD0_9ACTN</name>
<reference evidence="2" key="1">
    <citation type="journal article" date="2019" name="Int. J. Syst. Evol. Microbiol.">
        <title>The Global Catalogue of Microorganisms (GCM) 10K type strain sequencing project: providing services to taxonomists for standard genome sequencing and annotation.</title>
        <authorList>
            <consortium name="The Broad Institute Genomics Platform"/>
            <consortium name="The Broad Institute Genome Sequencing Center for Infectious Disease"/>
            <person name="Wu L."/>
            <person name="Ma J."/>
        </authorList>
    </citation>
    <scope>NUCLEOTIDE SEQUENCE [LARGE SCALE GENOMIC DNA]</scope>
    <source>
        <strain evidence="2">SYNS20</strain>
    </source>
</reference>
<gene>
    <name evidence="1" type="ORF">ACFQVC_12920</name>
</gene>